<name>A0A2T7PV94_POMCA</name>
<reference evidence="2 3" key="1">
    <citation type="submission" date="2018-04" db="EMBL/GenBank/DDBJ databases">
        <title>The genome of golden apple snail Pomacea canaliculata provides insight into stress tolerance and invasive adaptation.</title>
        <authorList>
            <person name="Liu C."/>
            <person name="Liu B."/>
            <person name="Ren Y."/>
            <person name="Zhang Y."/>
            <person name="Wang H."/>
            <person name="Li S."/>
            <person name="Jiang F."/>
            <person name="Yin L."/>
            <person name="Zhang G."/>
            <person name="Qian W."/>
            <person name="Fan W."/>
        </authorList>
    </citation>
    <scope>NUCLEOTIDE SEQUENCE [LARGE SCALE GENOMIC DNA]</scope>
    <source>
        <strain evidence="2">SZHN2017</strain>
        <tissue evidence="2">Muscle</tissue>
    </source>
</reference>
<protein>
    <submittedName>
        <fullName evidence="2">Uncharacterized protein</fullName>
    </submittedName>
</protein>
<feature type="region of interest" description="Disordered" evidence="1">
    <location>
        <begin position="378"/>
        <end position="406"/>
    </location>
</feature>
<comment type="caution">
    <text evidence="2">The sequence shown here is derived from an EMBL/GenBank/DDBJ whole genome shotgun (WGS) entry which is preliminary data.</text>
</comment>
<proteinExistence type="predicted"/>
<dbReference type="Proteomes" id="UP000245119">
    <property type="component" value="Linkage Group LG2"/>
</dbReference>
<dbReference type="AlphaFoldDB" id="A0A2T7PV94"/>
<gene>
    <name evidence="2" type="ORF">C0Q70_04341</name>
</gene>
<sequence>MSVLQVQHLPPPPPPPGRVSVTFDCGCEPADLMPFRRPVATNLYFDSNIRQQAVTPQYDVVGVRLTSRLSSCGIHIHCRPASRLNMLSTSCLCLECSAPAAREVGGAAIVPWSPAWHVVRLSVWHCQRQPECVCDRSVTCYVARDRTQLPPPAGKNEAEVADDCGRPRRQHLCGVCSRTDGRPSHVFQEIAESYNETDMLSPPSIRHFFTNILSSFQCSLNRTTPSDSVNSGHSCGAALCLDVDSLLLAVGDNSSLGLKGEQFVQAAMVLLYFLPKKPFACHDTIHIPAGNNTVEEVRRNLSAIISAHISQAGVSHRYRSVYRTGIAGTEKMIRAFGAAIVFIGVGTGSARSPTAPPSPGEKRKCQPLLKTQVGWEMSTSTQDTAHKDDGDHHDHKHEHDNHSDNSTSIIKVKCLSGDSVAHYLGVEDEADVPAAEYLESVSGVILYQMSQAVSWPHPQLTALTIHGPQCLRPLQCSRSPDGRPWGSWSHPPPP</sequence>
<evidence type="ECO:0000256" key="1">
    <source>
        <dbReference type="SAM" id="MobiDB-lite"/>
    </source>
</evidence>
<accession>A0A2T7PV94</accession>
<dbReference type="EMBL" id="PZQS01000002">
    <property type="protein sequence ID" value="PVD37342.1"/>
    <property type="molecule type" value="Genomic_DNA"/>
</dbReference>
<feature type="compositionally biased region" description="Basic and acidic residues" evidence="1">
    <location>
        <begin position="384"/>
        <end position="403"/>
    </location>
</feature>
<evidence type="ECO:0000313" key="2">
    <source>
        <dbReference type="EMBL" id="PVD37342.1"/>
    </source>
</evidence>
<keyword evidence="3" id="KW-1185">Reference proteome</keyword>
<evidence type="ECO:0000313" key="3">
    <source>
        <dbReference type="Proteomes" id="UP000245119"/>
    </source>
</evidence>
<organism evidence="2 3">
    <name type="scientific">Pomacea canaliculata</name>
    <name type="common">Golden apple snail</name>
    <dbReference type="NCBI Taxonomy" id="400727"/>
    <lineage>
        <taxon>Eukaryota</taxon>
        <taxon>Metazoa</taxon>
        <taxon>Spiralia</taxon>
        <taxon>Lophotrochozoa</taxon>
        <taxon>Mollusca</taxon>
        <taxon>Gastropoda</taxon>
        <taxon>Caenogastropoda</taxon>
        <taxon>Architaenioglossa</taxon>
        <taxon>Ampullarioidea</taxon>
        <taxon>Ampullariidae</taxon>
        <taxon>Pomacea</taxon>
    </lineage>
</organism>